<dbReference type="AlphaFoldDB" id="A0A395SWD4"/>
<evidence type="ECO:0000313" key="3">
    <source>
        <dbReference type="EMBL" id="RGP76810.1"/>
    </source>
</evidence>
<comment type="subcellular location">
    <subcellularLocation>
        <location evidence="1">Nucleus</location>
    </subcellularLocation>
</comment>
<proteinExistence type="predicted"/>
<evidence type="ECO:0000256" key="1">
    <source>
        <dbReference type="ARBA" id="ARBA00004123"/>
    </source>
</evidence>
<accession>A0A395SWD4</accession>
<evidence type="ECO:0000256" key="2">
    <source>
        <dbReference type="ARBA" id="ARBA00023242"/>
    </source>
</evidence>
<dbReference type="GO" id="GO:0000976">
    <property type="term" value="F:transcription cis-regulatory region binding"/>
    <property type="evidence" value="ECO:0007669"/>
    <property type="project" value="TreeGrafter"/>
</dbReference>
<dbReference type="GO" id="GO:0005634">
    <property type="term" value="C:nucleus"/>
    <property type="evidence" value="ECO:0007669"/>
    <property type="project" value="UniProtKB-SubCell"/>
</dbReference>
<dbReference type="STRING" id="694270.A0A395SWD4"/>
<reference evidence="3 4" key="1">
    <citation type="journal article" date="2018" name="PLoS Pathog.">
        <title>Evolution of structural diversity of trichothecenes, a family of toxins produced by plant pathogenic and entomopathogenic fungi.</title>
        <authorList>
            <person name="Proctor R.H."/>
            <person name="McCormick S.P."/>
            <person name="Kim H.S."/>
            <person name="Cardoza R.E."/>
            <person name="Stanley A.M."/>
            <person name="Lindo L."/>
            <person name="Kelly A."/>
            <person name="Brown D.W."/>
            <person name="Lee T."/>
            <person name="Vaughan M.M."/>
            <person name="Alexander N.J."/>
            <person name="Busman M."/>
            <person name="Gutierrez S."/>
        </authorList>
    </citation>
    <scope>NUCLEOTIDE SEQUENCE [LARGE SCALE GENOMIC DNA]</scope>
    <source>
        <strain evidence="3 4">NRRL 20695</strain>
    </source>
</reference>
<name>A0A395SWD4_9HYPO</name>
<keyword evidence="2" id="KW-0539">Nucleus</keyword>
<dbReference type="Proteomes" id="UP000266234">
    <property type="component" value="Unassembled WGS sequence"/>
</dbReference>
<evidence type="ECO:0000313" key="4">
    <source>
        <dbReference type="Proteomes" id="UP000266234"/>
    </source>
</evidence>
<sequence length="309" mass="36029">HGRSESDTEKSLWQASGSISLLDREQNLFKHFLQRICSWLDLFDPARTFSTRVPHLAVRNAGLLNAILALSSYHQSLDESIPSDRRPDQNTALQYYYQTLHYVQKAMRYPTYQNSQELMATTLMVSTYEMLRGSRQDWQQHLQGVFWILRSRQIEVEASSLESTTWWAWLRQDIWVAFREKRRTYSTWMPKKEYVELDNHELASRAIWIMAQVINFCAVDSSPDMEGGLPGRIGWAKALKNMLHEWESHLTVEFSALPTMDRRYVYTRSSTKRGRFGNAGLLSEEMWMAYAFTQARTGTDLEKSGCAVE</sequence>
<organism evidence="3 4">
    <name type="scientific">Fusarium longipes</name>
    <dbReference type="NCBI Taxonomy" id="694270"/>
    <lineage>
        <taxon>Eukaryota</taxon>
        <taxon>Fungi</taxon>
        <taxon>Dikarya</taxon>
        <taxon>Ascomycota</taxon>
        <taxon>Pezizomycotina</taxon>
        <taxon>Sordariomycetes</taxon>
        <taxon>Hypocreomycetidae</taxon>
        <taxon>Hypocreales</taxon>
        <taxon>Nectriaceae</taxon>
        <taxon>Fusarium</taxon>
    </lineage>
</organism>
<dbReference type="GO" id="GO:0003700">
    <property type="term" value="F:DNA-binding transcription factor activity"/>
    <property type="evidence" value="ECO:0007669"/>
    <property type="project" value="TreeGrafter"/>
</dbReference>
<comment type="caution">
    <text evidence="3">The sequence shown here is derived from an EMBL/GenBank/DDBJ whole genome shotgun (WGS) entry which is preliminary data.</text>
</comment>
<keyword evidence="4" id="KW-1185">Reference proteome</keyword>
<dbReference type="GO" id="GO:0045944">
    <property type="term" value="P:positive regulation of transcription by RNA polymerase II"/>
    <property type="evidence" value="ECO:0007669"/>
    <property type="project" value="TreeGrafter"/>
</dbReference>
<dbReference type="PANTHER" id="PTHR37534:SF3">
    <property type="entry name" value="ZN(II)2CYS6 TRANSCRIPTION FACTOR (EUROFUNG)"/>
    <property type="match status" value="1"/>
</dbReference>
<feature type="non-terminal residue" evidence="3">
    <location>
        <position position="1"/>
    </location>
</feature>
<protein>
    <submittedName>
        <fullName evidence="3">Uncharacterized protein</fullName>
    </submittedName>
</protein>
<dbReference type="EMBL" id="PXOG01000109">
    <property type="protein sequence ID" value="RGP76810.1"/>
    <property type="molecule type" value="Genomic_DNA"/>
</dbReference>
<dbReference type="Pfam" id="PF11951">
    <property type="entry name" value="Fungal_trans_2"/>
    <property type="match status" value="1"/>
</dbReference>
<dbReference type="PANTHER" id="PTHR37534">
    <property type="entry name" value="TRANSCRIPTIONAL ACTIVATOR PROTEIN UGA3"/>
    <property type="match status" value="1"/>
</dbReference>
<dbReference type="InterPro" id="IPR021858">
    <property type="entry name" value="Fun_TF"/>
</dbReference>
<gene>
    <name evidence="3" type="ORF">FLONG3_5078</name>
</gene>
<dbReference type="OrthoDB" id="5319341at2759"/>